<dbReference type="InterPro" id="IPR011333">
    <property type="entry name" value="SKP1/BTB/POZ_sf"/>
</dbReference>
<proteinExistence type="predicted"/>
<dbReference type="CDD" id="cd18186">
    <property type="entry name" value="BTB_POZ_ZBTB_KLHL-like"/>
    <property type="match status" value="1"/>
</dbReference>
<dbReference type="InterPro" id="IPR000210">
    <property type="entry name" value="BTB/POZ_dom"/>
</dbReference>
<dbReference type="AlphaFoldDB" id="A0AAF3FKK9"/>
<dbReference type="SUPFAM" id="SSF54695">
    <property type="entry name" value="POZ domain"/>
    <property type="match status" value="1"/>
</dbReference>
<dbReference type="Gene3D" id="3.30.710.10">
    <property type="entry name" value="Potassium Channel Kv1.1, Chain A"/>
    <property type="match status" value="1"/>
</dbReference>
<dbReference type="Pfam" id="PF00651">
    <property type="entry name" value="BTB"/>
    <property type="match status" value="1"/>
</dbReference>
<accession>A0AAF3FKK9</accession>
<organism evidence="2 3">
    <name type="scientific">Mesorhabditis belari</name>
    <dbReference type="NCBI Taxonomy" id="2138241"/>
    <lineage>
        <taxon>Eukaryota</taxon>
        <taxon>Metazoa</taxon>
        <taxon>Ecdysozoa</taxon>
        <taxon>Nematoda</taxon>
        <taxon>Chromadorea</taxon>
        <taxon>Rhabditida</taxon>
        <taxon>Rhabditina</taxon>
        <taxon>Rhabditomorpha</taxon>
        <taxon>Rhabditoidea</taxon>
        <taxon>Rhabditidae</taxon>
        <taxon>Mesorhabditinae</taxon>
        <taxon>Mesorhabditis</taxon>
    </lineage>
</organism>
<protein>
    <submittedName>
        <fullName evidence="3">BTB domain-containing protein</fullName>
    </submittedName>
</protein>
<sequence length="222" mass="26274">MTYSQFAERTPLRQFEIRASDGSLFVNAHYISELSPYFYRCCFDVRFKECREGFVLIPDVVVDDLSAMLEFICPDENFELKRDVNDDNVCQLLNCAYRFDVALIKQELDDFLEKEILKKDMKIETIINLLLVAENYPIRDKMREQIHRKLGSFGATKINEATKDLPNATRTKFRRNVERYVVLIPKLLHDFAALIYLQKFMIERMISNDERKEDVQTFNQLT</sequence>
<dbReference type="PANTHER" id="PTHR22744">
    <property type="entry name" value="HELIX LOOP HELIX PROTEIN 21-RELATED"/>
    <property type="match status" value="1"/>
</dbReference>
<reference evidence="3" key="1">
    <citation type="submission" date="2024-02" db="UniProtKB">
        <authorList>
            <consortium name="WormBaseParasite"/>
        </authorList>
    </citation>
    <scope>IDENTIFICATION</scope>
</reference>
<evidence type="ECO:0000313" key="2">
    <source>
        <dbReference type="Proteomes" id="UP000887575"/>
    </source>
</evidence>
<name>A0AAF3FKK9_9BILA</name>
<evidence type="ECO:0000313" key="3">
    <source>
        <dbReference type="WBParaSite" id="MBELARI_LOCUS7528.1"/>
    </source>
</evidence>
<dbReference type="WBParaSite" id="MBELARI_LOCUS7528.1">
    <property type="protein sequence ID" value="MBELARI_LOCUS7528.1"/>
    <property type="gene ID" value="MBELARI_LOCUS7528"/>
</dbReference>
<feature type="domain" description="BTB" evidence="1">
    <location>
        <begin position="23"/>
        <end position="114"/>
    </location>
</feature>
<evidence type="ECO:0000259" key="1">
    <source>
        <dbReference type="Pfam" id="PF00651"/>
    </source>
</evidence>
<dbReference type="PANTHER" id="PTHR22744:SF14">
    <property type="entry name" value="BTB DOMAIN-CONTAINING PROTEIN-RELATED"/>
    <property type="match status" value="1"/>
</dbReference>
<keyword evidence="2" id="KW-1185">Reference proteome</keyword>
<dbReference type="Proteomes" id="UP000887575">
    <property type="component" value="Unassembled WGS sequence"/>
</dbReference>